<dbReference type="AlphaFoldDB" id="A0A812V5F2"/>
<reference evidence="2" key="1">
    <citation type="submission" date="2021-02" db="EMBL/GenBank/DDBJ databases">
        <authorList>
            <person name="Dougan E. K."/>
            <person name="Rhodes N."/>
            <person name="Thang M."/>
            <person name="Chan C."/>
        </authorList>
    </citation>
    <scope>NUCLEOTIDE SEQUENCE</scope>
</reference>
<organism evidence="2 3">
    <name type="scientific">Symbiodinium natans</name>
    <dbReference type="NCBI Taxonomy" id="878477"/>
    <lineage>
        <taxon>Eukaryota</taxon>
        <taxon>Sar</taxon>
        <taxon>Alveolata</taxon>
        <taxon>Dinophyceae</taxon>
        <taxon>Suessiales</taxon>
        <taxon>Symbiodiniaceae</taxon>
        <taxon>Symbiodinium</taxon>
    </lineage>
</organism>
<dbReference type="Proteomes" id="UP000604046">
    <property type="component" value="Unassembled WGS sequence"/>
</dbReference>
<accession>A0A812V5F2</accession>
<gene>
    <name evidence="2" type="ORF">SNAT2548_LOCUS34267</name>
</gene>
<dbReference type="OrthoDB" id="436466at2759"/>
<dbReference type="EMBL" id="CAJNDS010002801">
    <property type="protein sequence ID" value="CAE7602492.1"/>
    <property type="molecule type" value="Genomic_DNA"/>
</dbReference>
<proteinExistence type="predicted"/>
<sequence length="285" mass="31248">MSTSRSQGAKGLAEAGEEDAAGGPLDRSEVLHTGDIVLLKCSLLEEPGVCRCQAVTKNTAVVDTLFSFSFQFLKVHTPRPGGPFLPCMPPCLSKSSSKYWVTPWSCCLSQINCDEGVGEPEMIAVRAVPSGALLLKLELCPHRSFRKFSFIRGNNDELLGAMQTLEKHRPLESQRSSYAIYGKQHLSGCQTISVEGEMLFQWATLSRAPFTYDAKMRVEARLGHCRIQIPGLDDHYAGWIAASQMGSEKQDKKLHEYLVAPGVDPGLVVCGTFAQLLAQDELQLD</sequence>
<comment type="caution">
    <text evidence="2">The sequence shown here is derived from an EMBL/GenBank/DDBJ whole genome shotgun (WGS) entry which is preliminary data.</text>
</comment>
<evidence type="ECO:0000313" key="2">
    <source>
        <dbReference type="EMBL" id="CAE7602492.1"/>
    </source>
</evidence>
<protein>
    <submittedName>
        <fullName evidence="2">Uncharacterized protein</fullName>
    </submittedName>
</protein>
<name>A0A812V5F2_9DINO</name>
<keyword evidence="3" id="KW-1185">Reference proteome</keyword>
<feature type="region of interest" description="Disordered" evidence="1">
    <location>
        <begin position="1"/>
        <end position="26"/>
    </location>
</feature>
<evidence type="ECO:0000313" key="3">
    <source>
        <dbReference type="Proteomes" id="UP000604046"/>
    </source>
</evidence>
<evidence type="ECO:0000256" key="1">
    <source>
        <dbReference type="SAM" id="MobiDB-lite"/>
    </source>
</evidence>